<sequence>MIKISTDLAVCHDLMHQPFGYRRLDPSGEVDRPPDTWVAYSVMDYAYPEFGASVASRCADGLISCSGDCQPSVGNTCQSPAVGEH</sequence>
<reference evidence="1" key="1">
    <citation type="submission" date="2014-01" db="EMBL/GenBank/DDBJ databases">
        <authorList>
            <person name="Aslett M."/>
        </authorList>
    </citation>
    <scope>NUCLEOTIDE SEQUENCE</scope>
</reference>
<organism evidence="1 2">
    <name type="scientific">Trichuris trichiura</name>
    <name type="common">Whipworm</name>
    <name type="synonym">Trichocephalus trichiurus</name>
    <dbReference type="NCBI Taxonomy" id="36087"/>
    <lineage>
        <taxon>Eukaryota</taxon>
        <taxon>Metazoa</taxon>
        <taxon>Ecdysozoa</taxon>
        <taxon>Nematoda</taxon>
        <taxon>Enoplea</taxon>
        <taxon>Dorylaimia</taxon>
        <taxon>Trichinellida</taxon>
        <taxon>Trichuridae</taxon>
        <taxon>Trichuris</taxon>
    </lineage>
</organism>
<dbReference type="EMBL" id="HG807700">
    <property type="protein sequence ID" value="CDW61013.1"/>
    <property type="molecule type" value="Genomic_DNA"/>
</dbReference>
<gene>
    <name evidence="1" type="ORF">TTRE_0000942501</name>
</gene>
<keyword evidence="2" id="KW-1185">Reference proteome</keyword>
<accession>A0A077ZMP0</accession>
<evidence type="ECO:0000313" key="2">
    <source>
        <dbReference type="Proteomes" id="UP000030665"/>
    </source>
</evidence>
<reference evidence="1" key="2">
    <citation type="submission" date="2014-03" db="EMBL/GenBank/DDBJ databases">
        <title>The whipworm genome and dual-species transcriptomics of an intimate host-pathogen interaction.</title>
        <authorList>
            <person name="Foth B.J."/>
            <person name="Tsai I.J."/>
            <person name="Reid A.J."/>
            <person name="Bancroft A.J."/>
            <person name="Nichol S."/>
            <person name="Tracey A."/>
            <person name="Holroyd N."/>
            <person name="Cotton J.A."/>
            <person name="Stanley E.J."/>
            <person name="Zarowiecki M."/>
            <person name="Liu J.Z."/>
            <person name="Huckvale T."/>
            <person name="Cooper P.J."/>
            <person name="Grencis R.K."/>
            <person name="Berriman M."/>
        </authorList>
    </citation>
    <scope>NUCLEOTIDE SEQUENCE [LARGE SCALE GENOMIC DNA]</scope>
</reference>
<name>A0A077ZMP0_TRITR</name>
<dbReference type="Proteomes" id="UP000030665">
    <property type="component" value="Unassembled WGS sequence"/>
</dbReference>
<protein>
    <submittedName>
        <fullName evidence="1">WD repeat-containing protein 6</fullName>
    </submittedName>
</protein>
<proteinExistence type="predicted"/>
<dbReference type="AlphaFoldDB" id="A0A077ZMP0"/>
<evidence type="ECO:0000313" key="1">
    <source>
        <dbReference type="EMBL" id="CDW61013.1"/>
    </source>
</evidence>